<proteinExistence type="predicted"/>
<protein>
    <submittedName>
        <fullName evidence="1">Uncharacterized protein</fullName>
    </submittedName>
</protein>
<dbReference type="EMBL" id="BBMZ01000002">
    <property type="protein sequence ID" value="GAL56525.1"/>
    <property type="molecule type" value="Genomic_DNA"/>
</dbReference>
<gene>
    <name evidence="1" type="ORF">EV102420_02_01290</name>
</gene>
<organism evidence="1 2">
    <name type="scientific">Pseudescherichia vulneris NBRC 102420</name>
    <dbReference type="NCBI Taxonomy" id="1115515"/>
    <lineage>
        <taxon>Bacteria</taxon>
        <taxon>Pseudomonadati</taxon>
        <taxon>Pseudomonadota</taxon>
        <taxon>Gammaproteobacteria</taxon>
        <taxon>Enterobacterales</taxon>
        <taxon>Enterobacteriaceae</taxon>
        <taxon>Pseudescherichia</taxon>
    </lineage>
</organism>
<dbReference type="Proteomes" id="UP000029462">
    <property type="component" value="Unassembled WGS sequence"/>
</dbReference>
<name>A0A090UVC3_PSEVU</name>
<dbReference type="OrthoDB" id="6606875at2"/>
<dbReference type="STRING" id="1115515.EV102420_02_01290"/>
<keyword evidence="2" id="KW-1185">Reference proteome</keyword>
<accession>A0A090UVC3</accession>
<reference evidence="1 2" key="1">
    <citation type="submission" date="2014-09" db="EMBL/GenBank/DDBJ databases">
        <title>Whole genome shotgun sequence of Escherichia vulneris NBRC 102420.</title>
        <authorList>
            <person name="Yoshida Y."/>
            <person name="Hosoyama A."/>
            <person name="Tsuchikane K."/>
            <person name="Ohji S."/>
            <person name="Ichikawa N."/>
            <person name="Kimura A."/>
            <person name="Yamazoe A."/>
            <person name="Ezaki T."/>
            <person name="Fujita N."/>
        </authorList>
    </citation>
    <scope>NUCLEOTIDE SEQUENCE [LARGE SCALE GENOMIC DNA]</scope>
    <source>
        <strain evidence="1 2">NBRC 102420</strain>
    </source>
</reference>
<sequence length="134" mass="15166">MRMFTVASVVVFINSGCISHPAQYEPLLVTLKENEPCFSIIRGSGPDNSLSSHAPTVMKREGADWRTISEPATYSPVVRLDVHDCHQWNGINWQAGEYDVTLRVTDGNDAVRYAARFELQEYVLGQYRIVKNDF</sequence>
<evidence type="ECO:0000313" key="2">
    <source>
        <dbReference type="Proteomes" id="UP000029462"/>
    </source>
</evidence>
<dbReference type="eggNOG" id="ENOG5033GKA">
    <property type="taxonomic scope" value="Bacteria"/>
</dbReference>
<dbReference type="RefSeq" id="WP_072015162.1">
    <property type="nucleotide sequence ID" value="NZ_BBMZ01000002.1"/>
</dbReference>
<evidence type="ECO:0000313" key="1">
    <source>
        <dbReference type="EMBL" id="GAL56525.1"/>
    </source>
</evidence>
<comment type="caution">
    <text evidence="1">The sequence shown here is derived from an EMBL/GenBank/DDBJ whole genome shotgun (WGS) entry which is preliminary data.</text>
</comment>
<dbReference type="AlphaFoldDB" id="A0A090UVC3"/>